<keyword evidence="2" id="KW-1185">Reference proteome</keyword>
<evidence type="ECO:0000313" key="2">
    <source>
        <dbReference type="Proteomes" id="UP000027192"/>
    </source>
</evidence>
<dbReference type="Pfam" id="PF10832">
    <property type="entry name" value="YhfG"/>
    <property type="match status" value="1"/>
</dbReference>
<dbReference type="AlphaFoldDB" id="A0A066RLA2"/>
<name>A0A066RLA2_9GAMM</name>
<dbReference type="RefSeq" id="WP_036756578.1">
    <property type="nucleotide sequence ID" value="NZ_JAGSGC010000007.1"/>
</dbReference>
<gene>
    <name evidence="1" type="ORF">EA58_19810</name>
</gene>
<accession>A0A066RLA2</accession>
<reference evidence="1 2" key="1">
    <citation type="submission" date="2014-04" db="EMBL/GenBank/DDBJ databases">
        <title>Draft genome sequence of Photobacterium halotolerans S2753: a solonamide, ngercheumicin and holomycin producer.</title>
        <authorList>
            <person name="Machado H.R."/>
            <person name="Gram L."/>
        </authorList>
    </citation>
    <scope>NUCLEOTIDE SEQUENCE [LARGE SCALE GENOMIC DNA]</scope>
    <source>
        <strain evidence="1 2">S2753</strain>
    </source>
</reference>
<organism evidence="1 2">
    <name type="scientific">Photobacterium galatheae</name>
    <dbReference type="NCBI Taxonomy" id="1654360"/>
    <lineage>
        <taxon>Bacteria</taxon>
        <taxon>Pseudomonadati</taxon>
        <taxon>Pseudomonadota</taxon>
        <taxon>Gammaproteobacteria</taxon>
        <taxon>Vibrionales</taxon>
        <taxon>Vibrionaceae</taxon>
        <taxon>Photobacterium</taxon>
    </lineage>
</organism>
<evidence type="ECO:0000313" key="1">
    <source>
        <dbReference type="EMBL" id="KDM89906.1"/>
    </source>
</evidence>
<dbReference type="EMBL" id="JMIB01000040">
    <property type="protein sequence ID" value="KDM89906.1"/>
    <property type="molecule type" value="Genomic_DNA"/>
</dbReference>
<dbReference type="InterPro" id="IPR022541">
    <property type="entry name" value="YhfG"/>
</dbReference>
<comment type="caution">
    <text evidence="1">The sequence shown here is derived from an EMBL/GenBank/DDBJ whole genome shotgun (WGS) entry which is preliminary data.</text>
</comment>
<proteinExistence type="predicted"/>
<sequence>MLTKKVKAERFRAMRRRNYRASLKLEGFELDALSVAEQASEVALSEEALIAKLKKAYAR</sequence>
<dbReference type="Proteomes" id="UP000027192">
    <property type="component" value="Unassembled WGS sequence"/>
</dbReference>
<protein>
    <submittedName>
        <fullName evidence="1">Uncharacterized protein</fullName>
    </submittedName>
</protein>
<dbReference type="STRING" id="1654360.EA58_19810"/>